<feature type="compositionally biased region" description="Polar residues" evidence="1">
    <location>
        <begin position="631"/>
        <end position="649"/>
    </location>
</feature>
<feature type="region of interest" description="Disordered" evidence="1">
    <location>
        <begin position="1"/>
        <end position="30"/>
    </location>
</feature>
<evidence type="ECO:0000256" key="1">
    <source>
        <dbReference type="SAM" id="MobiDB-lite"/>
    </source>
</evidence>
<feature type="region of interest" description="Disordered" evidence="1">
    <location>
        <begin position="254"/>
        <end position="282"/>
    </location>
</feature>
<dbReference type="EMBL" id="MTYJ01000032">
    <property type="protein sequence ID" value="OQV20197.1"/>
    <property type="molecule type" value="Genomic_DNA"/>
</dbReference>
<gene>
    <name evidence="2" type="ORF">BV898_05753</name>
</gene>
<feature type="compositionally biased region" description="Low complexity" evidence="1">
    <location>
        <begin position="115"/>
        <end position="127"/>
    </location>
</feature>
<feature type="compositionally biased region" description="Low complexity" evidence="1">
    <location>
        <begin position="9"/>
        <end position="30"/>
    </location>
</feature>
<dbReference type="Proteomes" id="UP000192578">
    <property type="component" value="Unassembled WGS sequence"/>
</dbReference>
<sequence>MDRKKKGQRFPSRNSRSSPPRDALPSSAAAAHSLGIIQPACTDTVGSLATKERLLLEELQRLQEKKKWLLGVLHNVDSNDSYRLKLPMPGVEKKVERRARPGTQAEGVVDTAKLGNGAADDASAGADENGEVKHRPETLEHQRSPRSKSSGKEPRERLRVLSESSHRLNNQLQAKLQDLALGQQSSEFSKKDPYNFINSYARKLGYLSARKDGRKPVPLKPRSELEVTERLELEITEPPVKKIVVQKVATAGEDTLTTSVPPAQEATAHPSPTEPDYENDFDTESSVAVSPAVAVAAGSDVKEEKKETGSLLLNESLRIPSLVFDAVPQTQATTSNLPEHRRSEIGPRPVSPSDVRLQTPPSIRNALVDRMVSPKLIRLTDLGNSDATVNHQNISAASGLSARFAGTSPSIVPLSIPVTPRVNTETEAPELPDTPRYRPRSASDVSEAGEYSLNFTPLSGRSEDGNLRKETLFVDEPETLLEPNQSEQFEPVNLLSVLASGAVPNVLAVRSPLLASVEVLPIPRPDSSQNSVPMELSDNEADEDRLKTPMSDPSGSQNLKAASQPQSTGQVRQDGRPPSSSTLSTVSDAFLSSESEDEVSDGRVKARDIVVSSSGRLSPDVARESPGGHPISSSELSSVRSDFLSSHSADGSLKADELPTGIQSSGPARNLDNESPLLTPRTLPDVEVAVELSESLSSVPSLVSSDDTRVQALAGKESVIGKEKQLQEVEEAPILDIQDLLPQSNADDVFRDRSVGEDQVNDTSKDFVEGISSRERSTRSPLQGDSRPSSSHDSDSVPVELSEESPSPPALKTASPLVQSPEPAVPVAEEYSEFDTNNDAELSRLESVSSLTPLSVGDADVLPAMPNPATSLDLPGSLGEAKSNLLDVAFQTAPLVALTGDFVPASFHAVAHHDTVNLSLLKEVGEEKLIPFEADIHYPDSPRASSVIPSTDAAAVDAHGDQILSARSASPLSSVSEDIPSSTESDSMFVQRTIELLKAANSGQASSALPTPTTSHALAGPSSTYNALPKPIGAASLPVEDWMDDDFFAGILPPPATSDSLEDVTEFREAVVPRRPAEVVRKEKLDKFLPLVDAMAHHVFELIRGGTFSSFLEIPFSSLPKGIEHSLVGGSEFRLIFDTILDVCDQTYTFPSDSAAASATSLNSRKLFPKNASQFVTAMSQQVASNTARMVLPDTAASSITLVASPTGSGDQDEVEQQAVYKLAFRDLELMEDEWCNFKEGESLLKEESVNVIWDDLVDEVVLDIQKSEAKRKQSRSKLV</sequence>
<reference evidence="3" key="1">
    <citation type="submission" date="2017-01" db="EMBL/GenBank/DDBJ databases">
        <title>Comparative genomics of anhydrobiosis in the tardigrade Hypsibius dujardini.</title>
        <authorList>
            <person name="Yoshida Y."/>
            <person name="Koutsovoulos G."/>
            <person name="Laetsch D."/>
            <person name="Stevens L."/>
            <person name="Kumar S."/>
            <person name="Horikawa D."/>
            <person name="Ishino K."/>
            <person name="Komine S."/>
            <person name="Tomita M."/>
            <person name="Blaxter M."/>
            <person name="Arakawa K."/>
        </authorList>
    </citation>
    <scope>NUCLEOTIDE SEQUENCE [LARGE SCALE GENOMIC DNA]</scope>
    <source>
        <strain evidence="3">Z151</strain>
    </source>
</reference>
<accession>A0A1W0WYC5</accession>
<dbReference type="OrthoDB" id="10686431at2759"/>
<comment type="caution">
    <text evidence="2">The sequence shown here is derived from an EMBL/GenBank/DDBJ whole genome shotgun (WGS) entry which is preliminary data.</text>
</comment>
<feature type="compositionally biased region" description="Basic and acidic residues" evidence="1">
    <location>
        <begin position="150"/>
        <end position="159"/>
    </location>
</feature>
<feature type="region of interest" description="Disordered" evidence="1">
    <location>
        <begin position="424"/>
        <end position="466"/>
    </location>
</feature>
<feature type="compositionally biased region" description="Basic and acidic residues" evidence="1">
    <location>
        <begin position="763"/>
        <end position="778"/>
    </location>
</feature>
<feature type="region of interest" description="Disordered" evidence="1">
    <location>
        <begin position="740"/>
        <end position="830"/>
    </location>
</feature>
<evidence type="ECO:0000313" key="3">
    <source>
        <dbReference type="Proteomes" id="UP000192578"/>
    </source>
</evidence>
<organism evidence="2 3">
    <name type="scientific">Hypsibius exemplaris</name>
    <name type="common">Freshwater tardigrade</name>
    <dbReference type="NCBI Taxonomy" id="2072580"/>
    <lineage>
        <taxon>Eukaryota</taxon>
        <taxon>Metazoa</taxon>
        <taxon>Ecdysozoa</taxon>
        <taxon>Tardigrada</taxon>
        <taxon>Eutardigrada</taxon>
        <taxon>Parachela</taxon>
        <taxon>Hypsibioidea</taxon>
        <taxon>Hypsibiidae</taxon>
        <taxon>Hypsibius</taxon>
    </lineage>
</organism>
<keyword evidence="3" id="KW-1185">Reference proteome</keyword>
<feature type="compositionally biased region" description="Basic and acidic residues" evidence="1">
    <location>
        <begin position="130"/>
        <end position="143"/>
    </location>
</feature>
<feature type="region of interest" description="Disordered" evidence="1">
    <location>
        <begin position="79"/>
        <end position="159"/>
    </location>
</feature>
<feature type="compositionally biased region" description="Polar residues" evidence="1">
    <location>
        <begin position="551"/>
        <end position="571"/>
    </location>
</feature>
<evidence type="ECO:0000313" key="2">
    <source>
        <dbReference type="EMBL" id="OQV20197.1"/>
    </source>
</evidence>
<feature type="compositionally biased region" description="Polar residues" evidence="1">
    <location>
        <begin position="578"/>
        <end position="593"/>
    </location>
</feature>
<feature type="region of interest" description="Disordered" evidence="1">
    <location>
        <begin position="522"/>
        <end position="682"/>
    </location>
</feature>
<dbReference type="AlphaFoldDB" id="A0A1W0WYC5"/>
<proteinExistence type="predicted"/>
<name>A0A1W0WYC5_HYPEX</name>
<feature type="region of interest" description="Disordered" evidence="1">
    <location>
        <begin position="333"/>
        <end position="358"/>
    </location>
</feature>
<evidence type="ECO:0008006" key="4">
    <source>
        <dbReference type="Google" id="ProtNLM"/>
    </source>
</evidence>
<protein>
    <recommendedName>
        <fullName evidence="4">DUF4378 domain-containing protein</fullName>
    </recommendedName>
</protein>